<feature type="signal peptide" evidence="1">
    <location>
        <begin position="1"/>
        <end position="16"/>
    </location>
</feature>
<sequence>MMKTLMVIALSAGLLAACGEIDQTKSAQSANRDDAAPWQGAKNAFVASSWAPGDKTSWENQLRARSMGQNEYNKIN</sequence>
<gene>
    <name evidence="2" type="ORF">SAMN06265795_10140</name>
</gene>
<dbReference type="Proteomes" id="UP000198284">
    <property type="component" value="Unassembled WGS sequence"/>
</dbReference>
<evidence type="ECO:0000313" key="2">
    <source>
        <dbReference type="EMBL" id="SNS10501.1"/>
    </source>
</evidence>
<reference evidence="2 3" key="1">
    <citation type="submission" date="2017-06" db="EMBL/GenBank/DDBJ databases">
        <authorList>
            <person name="Kim H.J."/>
            <person name="Triplett B.A."/>
        </authorList>
    </citation>
    <scope>NUCLEOTIDE SEQUENCE [LARGE SCALE GENOMIC DNA]</scope>
    <source>
        <strain evidence="2 3">U15</strain>
    </source>
</reference>
<keyword evidence="3" id="KW-1185">Reference proteome</keyword>
<feature type="chain" id="PRO_5012398911" description="Lipoprotein" evidence="1">
    <location>
        <begin position="17"/>
        <end position="76"/>
    </location>
</feature>
<dbReference type="OrthoDB" id="8662382at2"/>
<protein>
    <recommendedName>
        <fullName evidence="4">Lipoprotein</fullName>
    </recommendedName>
</protein>
<dbReference type="AlphaFoldDB" id="A0A239BSU7"/>
<evidence type="ECO:0008006" key="4">
    <source>
        <dbReference type="Google" id="ProtNLM"/>
    </source>
</evidence>
<dbReference type="PROSITE" id="PS51257">
    <property type="entry name" value="PROKAR_LIPOPROTEIN"/>
    <property type="match status" value="1"/>
</dbReference>
<accession>A0A239BSU7</accession>
<name>A0A239BSU7_9BURK</name>
<dbReference type="EMBL" id="FZOT01000001">
    <property type="protein sequence ID" value="SNS10501.1"/>
    <property type="molecule type" value="Genomic_DNA"/>
</dbReference>
<proteinExistence type="predicted"/>
<keyword evidence="1" id="KW-0732">Signal</keyword>
<evidence type="ECO:0000313" key="3">
    <source>
        <dbReference type="Proteomes" id="UP000198284"/>
    </source>
</evidence>
<organism evidence="2 3">
    <name type="scientific">Noviherbaspirillum humi</name>
    <dbReference type="NCBI Taxonomy" id="1688639"/>
    <lineage>
        <taxon>Bacteria</taxon>
        <taxon>Pseudomonadati</taxon>
        <taxon>Pseudomonadota</taxon>
        <taxon>Betaproteobacteria</taxon>
        <taxon>Burkholderiales</taxon>
        <taxon>Oxalobacteraceae</taxon>
        <taxon>Noviherbaspirillum</taxon>
    </lineage>
</organism>
<evidence type="ECO:0000256" key="1">
    <source>
        <dbReference type="SAM" id="SignalP"/>
    </source>
</evidence>